<name>A0A150GKR1_GONPE</name>
<dbReference type="InterPro" id="IPR042856">
    <property type="entry name" value="RSP14"/>
</dbReference>
<evidence type="ECO:0008006" key="5">
    <source>
        <dbReference type="Google" id="ProtNLM"/>
    </source>
</evidence>
<dbReference type="Proteomes" id="UP000075714">
    <property type="component" value="Unassembled WGS sequence"/>
</dbReference>
<dbReference type="Pfam" id="PF00514">
    <property type="entry name" value="Arm"/>
    <property type="match status" value="3"/>
</dbReference>
<comment type="caution">
    <text evidence="3">The sequence shown here is derived from an EMBL/GenBank/DDBJ whole genome shotgun (WGS) entry which is preliminary data.</text>
</comment>
<feature type="repeat" description="ARM" evidence="1">
    <location>
        <begin position="187"/>
        <end position="229"/>
    </location>
</feature>
<accession>A0A150GKR1</accession>
<dbReference type="EMBL" id="LSYV01000018">
    <property type="protein sequence ID" value="KXZ50315.1"/>
    <property type="molecule type" value="Genomic_DNA"/>
</dbReference>
<feature type="repeat" description="ARM" evidence="1">
    <location>
        <begin position="228"/>
        <end position="256"/>
    </location>
</feature>
<reference evidence="4" key="1">
    <citation type="journal article" date="2016" name="Nat. Commun.">
        <title>The Gonium pectorale genome demonstrates co-option of cell cycle regulation during the evolution of multicellularity.</title>
        <authorList>
            <person name="Hanschen E.R."/>
            <person name="Marriage T.N."/>
            <person name="Ferris P.J."/>
            <person name="Hamaji T."/>
            <person name="Toyoda A."/>
            <person name="Fujiyama A."/>
            <person name="Neme R."/>
            <person name="Noguchi H."/>
            <person name="Minakuchi Y."/>
            <person name="Suzuki M."/>
            <person name="Kawai-Toyooka H."/>
            <person name="Smith D.R."/>
            <person name="Sparks H."/>
            <person name="Anderson J."/>
            <person name="Bakaric R."/>
            <person name="Luria V."/>
            <person name="Karger A."/>
            <person name="Kirschner M.W."/>
            <person name="Durand P.M."/>
            <person name="Michod R.E."/>
            <person name="Nozaki H."/>
            <person name="Olson B.J."/>
        </authorList>
    </citation>
    <scope>NUCLEOTIDE SEQUENCE [LARGE SCALE GENOMIC DNA]</scope>
    <source>
        <strain evidence="4">NIES-2863</strain>
    </source>
</reference>
<dbReference type="InterPro" id="IPR016024">
    <property type="entry name" value="ARM-type_fold"/>
</dbReference>
<dbReference type="AlphaFoldDB" id="A0A150GKR1"/>
<dbReference type="Gene3D" id="1.25.10.10">
    <property type="entry name" value="Leucine-rich Repeat Variant"/>
    <property type="match status" value="2"/>
</dbReference>
<keyword evidence="4" id="KW-1185">Reference proteome</keyword>
<dbReference type="SMART" id="SM00185">
    <property type="entry name" value="ARM"/>
    <property type="match status" value="5"/>
</dbReference>
<dbReference type="SUPFAM" id="SSF48371">
    <property type="entry name" value="ARM repeat"/>
    <property type="match status" value="1"/>
</dbReference>
<dbReference type="PANTHER" id="PTHR15599">
    <property type="entry name" value="RTDR1"/>
    <property type="match status" value="1"/>
</dbReference>
<proteinExistence type="predicted"/>
<organism evidence="3 4">
    <name type="scientific">Gonium pectorale</name>
    <name type="common">Green alga</name>
    <dbReference type="NCBI Taxonomy" id="33097"/>
    <lineage>
        <taxon>Eukaryota</taxon>
        <taxon>Viridiplantae</taxon>
        <taxon>Chlorophyta</taxon>
        <taxon>core chlorophytes</taxon>
        <taxon>Chlorophyceae</taxon>
        <taxon>CS clade</taxon>
        <taxon>Chlamydomonadales</taxon>
        <taxon>Volvocaceae</taxon>
        <taxon>Gonium</taxon>
    </lineage>
</organism>
<dbReference type="PROSITE" id="PS50176">
    <property type="entry name" value="ARM_REPEAT"/>
    <property type="match status" value="2"/>
</dbReference>
<feature type="region of interest" description="Disordered" evidence="2">
    <location>
        <begin position="327"/>
        <end position="346"/>
    </location>
</feature>
<dbReference type="InterPro" id="IPR000225">
    <property type="entry name" value="Armadillo"/>
</dbReference>
<evidence type="ECO:0000313" key="4">
    <source>
        <dbReference type="Proteomes" id="UP000075714"/>
    </source>
</evidence>
<dbReference type="OrthoDB" id="409644at2759"/>
<evidence type="ECO:0000313" key="3">
    <source>
        <dbReference type="EMBL" id="KXZ50315.1"/>
    </source>
</evidence>
<evidence type="ECO:0000256" key="2">
    <source>
        <dbReference type="SAM" id="MobiDB-lite"/>
    </source>
</evidence>
<evidence type="ECO:0000256" key="1">
    <source>
        <dbReference type="PROSITE-ProRule" id="PRU00259"/>
    </source>
</evidence>
<dbReference type="PANTHER" id="PTHR15599:SF3">
    <property type="entry name" value="ARMADILLO REPEAT-CONTAINING DOMAIN-CONTAINING PROTEIN"/>
    <property type="match status" value="1"/>
</dbReference>
<protein>
    <recommendedName>
        <fullName evidence="5">Armadillo repeat-containing domain-containing protein</fullName>
    </recommendedName>
</protein>
<dbReference type="STRING" id="33097.A0A150GKR1"/>
<gene>
    <name evidence="3" type="ORF">GPECTOR_17g954</name>
</gene>
<dbReference type="InterPro" id="IPR011989">
    <property type="entry name" value="ARM-like"/>
</dbReference>
<sequence>MVAATSQEVADLYKSCLTTLESSKARIKVALRSFVDANDNPSTSSNYSSTEPDPIKVFVAMLENSVVQQDSSWMLLLLRALKILSRKRPNRLAFGSAGLRAIAAALVDPVSNKIAAEGANVLLNVCYEPDNVQALLETPCVQQLLLFLMEDDEELQANAAGAIQSICFQEGGRRQGVEGAGHVYAKGGIPALSSLLESCNSKVVSRAAGAIHNLSSSAEAIRDVRTYGALPTLVSLLQAERLGVAASAAGALQNVSREVASRLVIRDLDAVPPLARLLSASDVQAQVCASGALLNIIGPDLDSAEYLRRERAEQRAAATAVLTGAGGAGGAHATGEGAPQPWQPSQRRGLGRLMALCMATSAIYDSLFDAQPELPELPPPSGRG</sequence>